<accession>A0A9W8L4M5</accession>
<feature type="compositionally biased region" description="Pro residues" evidence="1">
    <location>
        <begin position="1010"/>
        <end position="1022"/>
    </location>
</feature>
<proteinExistence type="predicted"/>
<feature type="compositionally biased region" description="Basic and acidic residues" evidence="1">
    <location>
        <begin position="753"/>
        <end position="773"/>
    </location>
</feature>
<feature type="region of interest" description="Disordered" evidence="1">
    <location>
        <begin position="437"/>
        <end position="457"/>
    </location>
</feature>
<dbReference type="SUPFAM" id="SSF54616">
    <property type="entry name" value="DNA-binding domain of Mlu1-box binding protein MBP1"/>
    <property type="match status" value="1"/>
</dbReference>
<evidence type="ECO:0000259" key="2">
    <source>
        <dbReference type="PROSITE" id="PS51299"/>
    </source>
</evidence>
<reference evidence="3" key="1">
    <citation type="submission" date="2022-07" db="EMBL/GenBank/DDBJ databases">
        <title>Phylogenomic reconstructions and comparative analyses of Kickxellomycotina fungi.</title>
        <authorList>
            <person name="Reynolds N.K."/>
            <person name="Stajich J.E."/>
            <person name="Barry K."/>
            <person name="Grigoriev I.V."/>
            <person name="Crous P."/>
            <person name="Smith M.E."/>
        </authorList>
    </citation>
    <scope>NUCLEOTIDE SEQUENCE</scope>
    <source>
        <strain evidence="3">CBS 109367</strain>
    </source>
</reference>
<evidence type="ECO:0000256" key="1">
    <source>
        <dbReference type="SAM" id="MobiDB-lite"/>
    </source>
</evidence>
<sequence>MISGPELRSVVDDIKRVAEGDYDNTSDEAGSDSTQNTFGGRAYDIDRLHADDARDKVFVAILKALVARHNRPSSPKELATCIMKHEFTMLGGATPYATVSSRISQHFKRIFDHHPPRPPILGRVAHEKHVRKYFYYVASAEEQEDFNYKVRAGLIPTQPMPLVPPPSTSRKKTRCMVPAAAVELDHSPGIRRSLSRRAVSVDVSEQPAVQVGRSRRTSYDDGCGLEVVESNPYARKRYRSVRSAVEQAYPRRRRADEGAGKWRRTDGLDGIFDGSLAVAPARDDLAAAAVVTDLLTPGLDDSVVPLCLGDSNLITGPIEQATDGLASPPVALHGHTTTPADSSPRLLSSAGSSAAAAADYDFSFHDLMDAELMSVNELENLWATSNPADEQGDTHAAVAAAAAAAAASASAARVLAAASASVSAAVSARVLAPIPERADEDGEAAPSRATGEPAAVDSVEPTAALVDSASDHFAAGEAACGSKVVLPDPFGDIAASAMVATTVAVSPRVVLTIVETVPVYMTVVTTTEPAGGQGKWLVRRHRLLRLVENGYVNASSLLLAGGVASEQERSIVLSLEVGRFKWRRPQSKLYGTWIPLPRARALAATCSLNHRLGPFLNDNLEDYFPAPLPTSFVRHVITPFFADAAPAEQARETGLGIEFQSLVNSVAAHQSISRSSTFGATARGTPSPSIIQALSRPPPLGVAAAKAILASDDRHLQALLQLLSADGPMLGASEAAMAAVAAAVAAAGDGAEGGERESESEREGVESGSERGPVDALRLSAAIAESVAEPIAEPAAEPIAEPAAHDLDLLGMGVAAHDADLICSSTPPSPPPPPPSPPRLRRTSTTDGADAGRRAAGLNARLAQTMEAFGLSGAARASLLLRLRAAAAASTTGRPQAVAPYLLLRSAKRPAEAAAGARKRARVVRVARSRPVEPPKPRMADAAAILRVACAIYSQKLNAAMQAPAPPPAPASPRPAPSPRPPGPSPSPASGSQGRPPAPRPGATPLRRPVGPPPSLRPPMRPPANGQLRPPSSGQMRPPANGLLRPPANGQPRPPANGQPRPPANGQMRPPANGQLRPRPVLPVKGPLARPPRPPMARPLSAPVRSPLAPRPLTPRPAMRPPAPKAD</sequence>
<dbReference type="Proteomes" id="UP001151516">
    <property type="component" value="Unassembled WGS sequence"/>
</dbReference>
<dbReference type="InterPro" id="IPR057511">
    <property type="entry name" value="WH_GDS1"/>
</dbReference>
<gene>
    <name evidence="3" type="ORF">IWW39_003087</name>
</gene>
<feature type="compositionally biased region" description="Pro residues" evidence="1">
    <location>
        <begin position="1052"/>
        <end position="1063"/>
    </location>
</feature>
<dbReference type="OrthoDB" id="5597783at2759"/>
<evidence type="ECO:0000313" key="3">
    <source>
        <dbReference type="EMBL" id="KAJ2687226.1"/>
    </source>
</evidence>
<feature type="region of interest" description="Disordered" evidence="1">
    <location>
        <begin position="961"/>
        <end position="1127"/>
    </location>
</feature>
<protein>
    <recommendedName>
        <fullName evidence="2">HTH APSES-type domain-containing protein</fullName>
    </recommendedName>
</protein>
<dbReference type="EMBL" id="JANBTX010000079">
    <property type="protein sequence ID" value="KAJ2687226.1"/>
    <property type="molecule type" value="Genomic_DNA"/>
</dbReference>
<comment type="caution">
    <text evidence="3">The sequence shown here is derived from an EMBL/GenBank/DDBJ whole genome shotgun (WGS) entry which is preliminary data.</text>
</comment>
<feature type="compositionally biased region" description="Acidic residues" evidence="1">
    <location>
        <begin position="20"/>
        <end position="30"/>
    </location>
</feature>
<keyword evidence="4" id="KW-1185">Reference proteome</keyword>
<feature type="compositionally biased region" description="Pro residues" evidence="1">
    <location>
        <begin position="827"/>
        <end position="838"/>
    </location>
</feature>
<feature type="compositionally biased region" description="Pro residues" evidence="1">
    <location>
        <begin position="1109"/>
        <end position="1127"/>
    </location>
</feature>
<feature type="region of interest" description="Disordered" evidence="1">
    <location>
        <begin position="19"/>
        <end position="38"/>
    </location>
</feature>
<dbReference type="Gene3D" id="3.10.260.10">
    <property type="entry name" value="Transcription regulator HTH, APSES-type DNA-binding domain"/>
    <property type="match status" value="1"/>
</dbReference>
<feature type="region of interest" description="Disordered" evidence="1">
    <location>
        <begin position="749"/>
        <end position="774"/>
    </location>
</feature>
<dbReference type="GO" id="GO:0003677">
    <property type="term" value="F:DNA binding"/>
    <property type="evidence" value="ECO:0007669"/>
    <property type="project" value="InterPro"/>
</dbReference>
<dbReference type="AlphaFoldDB" id="A0A9W8L4M5"/>
<feature type="domain" description="HTH APSES-type" evidence="2">
    <location>
        <begin position="519"/>
        <end position="627"/>
    </location>
</feature>
<dbReference type="Pfam" id="PF25318">
    <property type="entry name" value="WHD_GDS1"/>
    <property type="match status" value="1"/>
</dbReference>
<name>A0A9W8L4M5_9FUNG</name>
<dbReference type="PROSITE" id="PS51299">
    <property type="entry name" value="HTH_APSES"/>
    <property type="match status" value="1"/>
</dbReference>
<feature type="region of interest" description="Disordered" evidence="1">
    <location>
        <begin position="820"/>
        <end position="851"/>
    </location>
</feature>
<feature type="region of interest" description="Disordered" evidence="1">
    <location>
        <begin position="326"/>
        <end position="348"/>
    </location>
</feature>
<organism evidence="3 4">
    <name type="scientific">Coemansia spiralis</name>
    <dbReference type="NCBI Taxonomy" id="417178"/>
    <lineage>
        <taxon>Eukaryota</taxon>
        <taxon>Fungi</taxon>
        <taxon>Fungi incertae sedis</taxon>
        <taxon>Zoopagomycota</taxon>
        <taxon>Kickxellomycotina</taxon>
        <taxon>Kickxellomycetes</taxon>
        <taxon>Kickxellales</taxon>
        <taxon>Kickxellaceae</taxon>
        <taxon>Coemansia</taxon>
    </lineage>
</organism>
<feature type="compositionally biased region" description="Pro residues" evidence="1">
    <location>
        <begin position="964"/>
        <end position="987"/>
    </location>
</feature>
<dbReference type="InterPro" id="IPR036887">
    <property type="entry name" value="HTH_APSES_sf"/>
</dbReference>
<evidence type="ECO:0000313" key="4">
    <source>
        <dbReference type="Proteomes" id="UP001151516"/>
    </source>
</evidence>
<dbReference type="InterPro" id="IPR003163">
    <property type="entry name" value="Tscrpt_reg_HTH_APSES-type"/>
</dbReference>